<dbReference type="Pfam" id="PF01909">
    <property type="entry name" value="NTP_transf_2"/>
    <property type="match status" value="1"/>
</dbReference>
<dbReference type="OrthoDB" id="559450at2"/>
<accession>A0A317EEL1</accession>
<gene>
    <name evidence="2" type="ORF">DKG75_04375</name>
</gene>
<dbReference type="SUPFAM" id="SSF81301">
    <property type="entry name" value="Nucleotidyltransferase"/>
    <property type="match status" value="1"/>
</dbReference>
<comment type="caution">
    <text evidence="2">The sequence shown here is derived from an EMBL/GenBank/DDBJ whole genome shotgun (WGS) entry which is preliminary data.</text>
</comment>
<dbReference type="InterPro" id="IPR043519">
    <property type="entry name" value="NT_sf"/>
</dbReference>
<evidence type="ECO:0000259" key="1">
    <source>
        <dbReference type="Pfam" id="PF01909"/>
    </source>
</evidence>
<name>A0A317EEL1_9PROT</name>
<dbReference type="GO" id="GO:0016779">
    <property type="term" value="F:nucleotidyltransferase activity"/>
    <property type="evidence" value="ECO:0007669"/>
    <property type="project" value="InterPro"/>
</dbReference>
<protein>
    <submittedName>
        <fullName evidence="2">DNA polymerase III subunit beta</fullName>
    </submittedName>
</protein>
<dbReference type="PANTHER" id="PTHR33933:SF1">
    <property type="entry name" value="PROTEIN ADENYLYLTRANSFERASE MNTA-RELATED"/>
    <property type="match status" value="1"/>
</dbReference>
<keyword evidence="3" id="KW-1185">Reference proteome</keyword>
<proteinExistence type="predicted"/>
<dbReference type="InterPro" id="IPR002934">
    <property type="entry name" value="Polymerase_NTP_transf_dom"/>
</dbReference>
<dbReference type="AlphaFoldDB" id="A0A317EEL1"/>
<evidence type="ECO:0000313" key="3">
    <source>
        <dbReference type="Proteomes" id="UP000246077"/>
    </source>
</evidence>
<feature type="domain" description="Polymerase nucleotidyl transferase" evidence="1">
    <location>
        <begin position="13"/>
        <end position="79"/>
    </location>
</feature>
<dbReference type="RefSeq" id="WP_109919833.1">
    <property type="nucleotide sequence ID" value="NZ_QGLF01000001.1"/>
</dbReference>
<dbReference type="EMBL" id="QGLF01000001">
    <property type="protein sequence ID" value="PWR23803.1"/>
    <property type="molecule type" value="Genomic_DNA"/>
</dbReference>
<dbReference type="Proteomes" id="UP000246077">
    <property type="component" value="Unassembled WGS sequence"/>
</dbReference>
<reference evidence="3" key="1">
    <citation type="submission" date="2018-05" db="EMBL/GenBank/DDBJ databases">
        <title>Zavarzinia sp. HR-AS.</title>
        <authorList>
            <person name="Lee Y."/>
            <person name="Jeon C.O."/>
        </authorList>
    </citation>
    <scope>NUCLEOTIDE SEQUENCE [LARGE SCALE GENOMIC DNA]</scope>
    <source>
        <strain evidence="3">DSM 1231</strain>
    </source>
</reference>
<sequence>MRDLDPVTEHAVRRFASLLHDRYEPLDVIVYGSRARGTHRPDSDADVAVILGGDPQRFVATKLDMSDIAYDILLETGVNISPLPIWLNEWARPEDYSNPQLLENIAREGVRL</sequence>
<evidence type="ECO:0000313" key="2">
    <source>
        <dbReference type="EMBL" id="PWR23803.1"/>
    </source>
</evidence>
<dbReference type="Gene3D" id="3.30.460.10">
    <property type="entry name" value="Beta Polymerase, domain 2"/>
    <property type="match status" value="1"/>
</dbReference>
<organism evidence="2 3">
    <name type="scientific">Zavarzinia compransoris</name>
    <dbReference type="NCBI Taxonomy" id="1264899"/>
    <lineage>
        <taxon>Bacteria</taxon>
        <taxon>Pseudomonadati</taxon>
        <taxon>Pseudomonadota</taxon>
        <taxon>Alphaproteobacteria</taxon>
        <taxon>Rhodospirillales</taxon>
        <taxon>Zavarziniaceae</taxon>
        <taxon>Zavarzinia</taxon>
    </lineage>
</organism>
<dbReference type="PANTHER" id="PTHR33933">
    <property type="entry name" value="NUCLEOTIDYLTRANSFERASE"/>
    <property type="match status" value="1"/>
</dbReference>
<dbReference type="CDD" id="cd05403">
    <property type="entry name" value="NT_KNTase_like"/>
    <property type="match status" value="1"/>
</dbReference>
<dbReference type="InterPro" id="IPR052548">
    <property type="entry name" value="Type_VII_TA_antitoxin"/>
</dbReference>